<sequence length="587" mass="67657">MAKKITKKEIEKNTLKTPKEEFFTGSLFHNQTEQKPEIPLKITNSEKVEIVEEISKSYNDETETKYTDDSIFSLTDNLYIEVHKSNLLQYFSAGCIFPSKYSSQKAFSDPQSINENGLLISNGFMSNDKDHILIQIDAFVIDKTLLSVNGSFGLYCNIIPVSRIIRLYVHDNETKRKTLDDSLIRDAGIIPDTLIEVGFPTNIAKVSFVEFNITTQNLESQIIKFDKILGLIAGARNFNLLTYNQTGKFKTISDHSLYAMQGIDETFGIEIVNSGHFSDYYKWLFTNSCPSDRPLLQWLFKRVYNYTNFTDSDTSEFESLCEITNSFLGEEKQVKDIFSALRKSLERKKAMNNIELLQSKNSLALYVFAYLRNFGTSQNPELPRVELVNSRINKFSEYAFATLNFFFGYKQLRNSEDRILISDDTIKKAIKIPNKPTIKFELSTEFDYRIIDSVFNLVFGIKITELVKHKNISVEQGNTSISIEGYDCYSTLIFGKLYHRILKSDIEDQLKKLPNEITIFSEFGLVCHRLGLKRYLIGLEELIGNPKAILRFVYYSKSDLIDAIRANKIDKDEIKYRIVLSQKHKEL</sequence>
<evidence type="ECO:0000313" key="3">
    <source>
        <dbReference type="EMBL" id="AWL09611.1"/>
    </source>
</evidence>
<dbReference type="Pfam" id="PF22546">
    <property type="entry name" value="2CompART"/>
    <property type="match status" value="1"/>
</dbReference>
<feature type="domain" description="2-Component system ADP-ribosyltransferase" evidence="2">
    <location>
        <begin position="77"/>
        <end position="197"/>
    </location>
</feature>
<dbReference type="OrthoDB" id="1100930at2"/>
<evidence type="ECO:0000313" key="4">
    <source>
        <dbReference type="Proteomes" id="UP000245468"/>
    </source>
</evidence>
<dbReference type="Proteomes" id="UP000245468">
    <property type="component" value="Chromosome"/>
</dbReference>
<dbReference type="EMBL" id="CP029346">
    <property type="protein sequence ID" value="AWL09611.1"/>
    <property type="molecule type" value="Genomic_DNA"/>
</dbReference>
<proteinExistence type="predicted"/>
<dbReference type="InterPro" id="IPR054775">
    <property type="entry name" value="2CompART"/>
</dbReference>
<accession>A0A2S2DW34</accession>
<evidence type="ECO:0000259" key="2">
    <source>
        <dbReference type="Pfam" id="PF22546"/>
    </source>
</evidence>
<dbReference type="RefSeq" id="WP_109323288.1">
    <property type="nucleotide sequence ID" value="NZ_CP029346.1"/>
</dbReference>
<dbReference type="Pfam" id="PF22545">
    <property type="entry name" value="2CompARG"/>
    <property type="match status" value="1"/>
</dbReference>
<gene>
    <name evidence="3" type="ORF">HME7025_01759</name>
</gene>
<dbReference type="AlphaFoldDB" id="A0A2S2DW34"/>
<dbReference type="InterPro" id="IPR054774">
    <property type="entry name" value="2CompARG"/>
</dbReference>
<reference evidence="4" key="1">
    <citation type="submission" date="2018-05" db="EMBL/GenBank/DDBJ databases">
        <title>Pseudarcicella sp. HME7025 Genome sequencing and assembly.</title>
        <authorList>
            <person name="Kim H."/>
            <person name="Kang H."/>
            <person name="Joh K."/>
        </authorList>
    </citation>
    <scope>NUCLEOTIDE SEQUENCE [LARGE SCALE GENOMIC DNA]</scope>
    <source>
        <strain evidence="4">HME7025</strain>
    </source>
</reference>
<evidence type="ECO:0000259" key="1">
    <source>
        <dbReference type="Pfam" id="PF22545"/>
    </source>
</evidence>
<organism evidence="3 4">
    <name type="scientific">Aquirufa nivalisilvae</name>
    <dbReference type="NCBI Taxonomy" id="2516557"/>
    <lineage>
        <taxon>Bacteria</taxon>
        <taxon>Pseudomonadati</taxon>
        <taxon>Bacteroidota</taxon>
        <taxon>Cytophagia</taxon>
        <taxon>Cytophagales</taxon>
        <taxon>Flectobacillaceae</taxon>
        <taxon>Aquirufa</taxon>
    </lineage>
</organism>
<protein>
    <submittedName>
        <fullName evidence="3">Uncharacterized protein</fullName>
    </submittedName>
</protein>
<keyword evidence="4" id="KW-1185">Reference proteome</keyword>
<feature type="domain" description="2-Component system ADP-ribose glycohydrolase" evidence="1">
    <location>
        <begin position="218"/>
        <end position="417"/>
    </location>
</feature>
<dbReference type="KEGG" id="psez:HME7025_01759"/>
<name>A0A2S2DW34_9BACT</name>